<feature type="binding site" evidence="8">
    <location>
        <position position="93"/>
    </location>
    <ligand>
        <name>Mg(2+)</name>
        <dbReference type="ChEBI" id="CHEBI:18420"/>
    </ligand>
</feature>
<dbReference type="GO" id="GO:0061603">
    <property type="term" value="F:molybdenum cofactor guanylyltransferase activity"/>
    <property type="evidence" value="ECO:0007669"/>
    <property type="project" value="UniProtKB-EC"/>
</dbReference>
<dbReference type="HAMAP" id="MF_00316">
    <property type="entry name" value="MobA"/>
    <property type="match status" value="1"/>
</dbReference>
<keyword evidence="10" id="KW-0548">Nucleotidyltransferase</keyword>
<evidence type="ECO:0000256" key="2">
    <source>
        <dbReference type="ARBA" id="ARBA00022679"/>
    </source>
</evidence>
<dbReference type="GO" id="GO:0005525">
    <property type="term" value="F:GTP binding"/>
    <property type="evidence" value="ECO:0007669"/>
    <property type="project" value="UniProtKB-UniRule"/>
</dbReference>
<dbReference type="GO" id="GO:0046872">
    <property type="term" value="F:metal ion binding"/>
    <property type="evidence" value="ECO:0007669"/>
    <property type="project" value="UniProtKB-KW"/>
</dbReference>
<dbReference type="PANTHER" id="PTHR19136">
    <property type="entry name" value="MOLYBDENUM COFACTOR GUANYLYLTRANSFERASE"/>
    <property type="match status" value="1"/>
</dbReference>
<dbReference type="OrthoDB" id="9788394at2"/>
<dbReference type="CDD" id="cd02503">
    <property type="entry name" value="MobA"/>
    <property type="match status" value="1"/>
</dbReference>
<dbReference type="EMBL" id="QWGR01000003">
    <property type="protein sequence ID" value="RIJ49359.1"/>
    <property type="molecule type" value="Genomic_DNA"/>
</dbReference>
<dbReference type="InterPro" id="IPR013482">
    <property type="entry name" value="Molybde_CF_guanTrfase"/>
</dbReference>
<dbReference type="InterPro" id="IPR025877">
    <property type="entry name" value="MobA-like_NTP_Trfase"/>
</dbReference>
<name>A0A399T2T5_9BACT</name>
<comment type="similarity">
    <text evidence="8">Belongs to the MobA family.</text>
</comment>
<evidence type="ECO:0000259" key="9">
    <source>
        <dbReference type="Pfam" id="PF12804"/>
    </source>
</evidence>
<keyword evidence="5 8" id="KW-0460">Magnesium</keyword>
<gene>
    <name evidence="8" type="primary">mobA</name>
    <name evidence="10" type="ORF">D1614_07380</name>
</gene>
<evidence type="ECO:0000256" key="6">
    <source>
        <dbReference type="ARBA" id="ARBA00023134"/>
    </source>
</evidence>
<evidence type="ECO:0000313" key="11">
    <source>
        <dbReference type="Proteomes" id="UP000265926"/>
    </source>
</evidence>
<organism evidence="10 11">
    <name type="scientific">Maribellus luteus</name>
    <dbReference type="NCBI Taxonomy" id="2305463"/>
    <lineage>
        <taxon>Bacteria</taxon>
        <taxon>Pseudomonadati</taxon>
        <taxon>Bacteroidota</taxon>
        <taxon>Bacteroidia</taxon>
        <taxon>Marinilabiliales</taxon>
        <taxon>Prolixibacteraceae</taxon>
        <taxon>Maribellus</taxon>
    </lineage>
</organism>
<feature type="binding site" evidence="8">
    <location>
        <position position="20"/>
    </location>
    <ligand>
        <name>GTP</name>
        <dbReference type="ChEBI" id="CHEBI:37565"/>
    </ligand>
</feature>
<feature type="binding site" evidence="8">
    <location>
        <position position="93"/>
    </location>
    <ligand>
        <name>GTP</name>
        <dbReference type="ChEBI" id="CHEBI:37565"/>
    </ligand>
</feature>
<feature type="binding site" evidence="8">
    <location>
        <begin position="8"/>
        <end position="10"/>
    </location>
    <ligand>
        <name>GTP</name>
        <dbReference type="ChEBI" id="CHEBI:37565"/>
    </ligand>
</feature>
<reference evidence="10 11" key="1">
    <citation type="submission" date="2018-08" db="EMBL/GenBank/DDBJ databases">
        <title>Pallidiluteibacterium maritimus gen. nov., sp. nov., isolated from coastal sediment.</title>
        <authorList>
            <person name="Zhou L.Y."/>
        </authorList>
    </citation>
    <scope>NUCLEOTIDE SEQUENCE [LARGE SCALE GENOMIC DNA]</scope>
    <source>
        <strain evidence="10 11">XSD2</strain>
    </source>
</reference>
<dbReference type="EC" id="2.7.7.77" evidence="8"/>
<dbReference type="Gene3D" id="3.90.550.10">
    <property type="entry name" value="Spore Coat Polysaccharide Biosynthesis Protein SpsA, Chain A"/>
    <property type="match status" value="1"/>
</dbReference>
<sequence length="187" mass="20935">MQITAIILTGGKSSRMGADKALLELDGKTLLSRAVDLCSKLCDEILISSDAEKHRVGSHRLVADEVKDCGPMGGIYSCLKESGNEWNFVLSVDAPFVAADFIEFLKQETSDFDAVVPLHDGKKEPLIAFYRKSILPQIEAKIGEGNYKLHFLLQEINTHFVESDKWVKKYPELFRNLNYPEDLNSGK</sequence>
<comment type="catalytic activity">
    <reaction evidence="8">
        <text>Mo-molybdopterin + GTP + H(+) = Mo-molybdopterin guanine dinucleotide + diphosphate</text>
        <dbReference type="Rhea" id="RHEA:34243"/>
        <dbReference type="ChEBI" id="CHEBI:15378"/>
        <dbReference type="ChEBI" id="CHEBI:33019"/>
        <dbReference type="ChEBI" id="CHEBI:37565"/>
        <dbReference type="ChEBI" id="CHEBI:71302"/>
        <dbReference type="ChEBI" id="CHEBI:71310"/>
        <dbReference type="EC" id="2.7.7.77"/>
    </reaction>
</comment>
<evidence type="ECO:0000256" key="3">
    <source>
        <dbReference type="ARBA" id="ARBA00022723"/>
    </source>
</evidence>
<comment type="domain">
    <text evidence="8">The N-terminal domain determines nucleotide recognition and specific binding, while the C-terminal domain determines the specific binding to the target protein.</text>
</comment>
<dbReference type="RefSeq" id="WP_119437246.1">
    <property type="nucleotide sequence ID" value="NZ_QWGR01000003.1"/>
</dbReference>
<dbReference type="GO" id="GO:0005737">
    <property type="term" value="C:cytoplasm"/>
    <property type="evidence" value="ECO:0007669"/>
    <property type="project" value="UniProtKB-SubCell"/>
</dbReference>
<dbReference type="SUPFAM" id="SSF53448">
    <property type="entry name" value="Nucleotide-diphospho-sugar transferases"/>
    <property type="match status" value="1"/>
</dbReference>
<comment type="cofactor">
    <cofactor evidence="8">
        <name>Mg(2+)</name>
        <dbReference type="ChEBI" id="CHEBI:18420"/>
    </cofactor>
</comment>
<comment type="caution">
    <text evidence="10">The sequence shown here is derived from an EMBL/GenBank/DDBJ whole genome shotgun (WGS) entry which is preliminary data.</text>
</comment>
<dbReference type="Pfam" id="PF12804">
    <property type="entry name" value="NTP_transf_3"/>
    <property type="match status" value="1"/>
</dbReference>
<keyword evidence="6 8" id="KW-0342">GTP-binding</keyword>
<dbReference type="AlphaFoldDB" id="A0A399T2T5"/>
<keyword evidence="3 8" id="KW-0479">Metal-binding</keyword>
<comment type="caution">
    <text evidence="8">Lacks conserved residue(s) required for the propagation of feature annotation.</text>
</comment>
<evidence type="ECO:0000256" key="5">
    <source>
        <dbReference type="ARBA" id="ARBA00022842"/>
    </source>
</evidence>
<feature type="domain" description="MobA-like NTP transferase" evidence="9">
    <location>
        <begin position="5"/>
        <end position="154"/>
    </location>
</feature>
<dbReference type="GO" id="GO:0006777">
    <property type="term" value="P:Mo-molybdopterin cofactor biosynthetic process"/>
    <property type="evidence" value="ECO:0007669"/>
    <property type="project" value="UniProtKB-KW"/>
</dbReference>
<dbReference type="InterPro" id="IPR029044">
    <property type="entry name" value="Nucleotide-diphossugar_trans"/>
</dbReference>
<dbReference type="Proteomes" id="UP000265926">
    <property type="component" value="Unassembled WGS sequence"/>
</dbReference>
<keyword evidence="7 8" id="KW-0501">Molybdenum cofactor biosynthesis</keyword>
<comment type="subcellular location">
    <subcellularLocation>
        <location evidence="8">Cytoplasm</location>
    </subcellularLocation>
</comment>
<protein>
    <recommendedName>
        <fullName evidence="8">Probable molybdenum cofactor guanylyltransferase</fullName>
        <shortName evidence="8">MoCo guanylyltransferase</shortName>
        <ecNumber evidence="8">2.7.7.77</ecNumber>
    </recommendedName>
    <alternativeName>
        <fullName evidence="8">GTP:molybdopterin guanylyltransferase</fullName>
    </alternativeName>
    <alternativeName>
        <fullName evidence="8">Mo-MPT guanylyltransferase</fullName>
    </alternativeName>
    <alternativeName>
        <fullName evidence="8">Molybdopterin guanylyltransferase</fullName>
    </alternativeName>
    <alternativeName>
        <fullName evidence="8">Molybdopterin-guanine dinucleotide synthase</fullName>
        <shortName evidence="8">MGD synthase</shortName>
    </alternativeName>
</protein>
<keyword evidence="4 8" id="KW-0547">Nucleotide-binding</keyword>
<proteinExistence type="inferred from homology"/>
<keyword evidence="2 8" id="KW-0808">Transferase</keyword>
<evidence type="ECO:0000256" key="7">
    <source>
        <dbReference type="ARBA" id="ARBA00023150"/>
    </source>
</evidence>
<comment type="function">
    <text evidence="8">Transfers a GMP moiety from GTP to Mo-molybdopterin (Mo-MPT) cofactor (Moco or molybdenum cofactor) to form Mo-molybdopterin guanine dinucleotide (Mo-MGD) cofactor.</text>
</comment>
<keyword evidence="11" id="KW-1185">Reference proteome</keyword>
<evidence type="ECO:0000256" key="8">
    <source>
        <dbReference type="HAMAP-Rule" id="MF_00316"/>
    </source>
</evidence>
<accession>A0A399T2T5</accession>
<evidence type="ECO:0000256" key="4">
    <source>
        <dbReference type="ARBA" id="ARBA00022741"/>
    </source>
</evidence>
<evidence type="ECO:0000256" key="1">
    <source>
        <dbReference type="ARBA" id="ARBA00022490"/>
    </source>
</evidence>
<feature type="binding site" evidence="8">
    <location>
        <position position="64"/>
    </location>
    <ligand>
        <name>GTP</name>
        <dbReference type="ChEBI" id="CHEBI:37565"/>
    </ligand>
</feature>
<evidence type="ECO:0000313" key="10">
    <source>
        <dbReference type="EMBL" id="RIJ49359.1"/>
    </source>
</evidence>
<keyword evidence="1 8" id="KW-0963">Cytoplasm</keyword>
<dbReference type="PANTHER" id="PTHR19136:SF81">
    <property type="entry name" value="MOLYBDENUM COFACTOR GUANYLYLTRANSFERASE"/>
    <property type="match status" value="1"/>
</dbReference>